<feature type="region of interest" description="Disordered" evidence="1">
    <location>
        <begin position="211"/>
        <end position="252"/>
    </location>
</feature>
<evidence type="ECO:0000313" key="2">
    <source>
        <dbReference type="EMBL" id="MFC7190005.1"/>
    </source>
</evidence>
<evidence type="ECO:0000256" key="1">
    <source>
        <dbReference type="SAM" id="MobiDB-lite"/>
    </source>
</evidence>
<evidence type="ECO:0000313" key="3">
    <source>
        <dbReference type="Proteomes" id="UP001596417"/>
    </source>
</evidence>
<dbReference type="AlphaFoldDB" id="A0ABD5YU25"/>
<dbReference type="Gene3D" id="3.50.50.60">
    <property type="entry name" value="FAD/NAD(P)-binding domain"/>
    <property type="match status" value="1"/>
</dbReference>
<dbReference type="SUPFAM" id="SSF51905">
    <property type="entry name" value="FAD/NAD(P)-binding domain"/>
    <property type="match status" value="1"/>
</dbReference>
<dbReference type="EMBL" id="JBHTAX010000001">
    <property type="protein sequence ID" value="MFC7190005.1"/>
    <property type="molecule type" value="Genomic_DNA"/>
</dbReference>
<sequence length="252" mass="27881">MMTDPDVVIIGAGADGPACASRLARKHGLDVLILEAGPWHGNKEWPNPHVEVGGSESSDPDDLDGKLLDEQYSAREADANDPTAGYLRVGPADHSRAPWFRDLHQNAFLWQISAVGGTSIHYFANHPRAYPYAVDEQPHWPIDYEDLVPYYKLNEQVTHVQQAPATAKEQLFFEGQSALATICSIISTSPRRAIDPSPTPLRVHQSISMLTTTDRSATTTDSEETHSSVITSKEVQHRRTLRSARRHANRAT</sequence>
<accession>A0ABD5YU25</accession>
<feature type="compositionally biased region" description="Basic residues" evidence="1">
    <location>
        <begin position="236"/>
        <end position="252"/>
    </location>
</feature>
<keyword evidence="3" id="KW-1185">Reference proteome</keyword>
<dbReference type="InterPro" id="IPR036188">
    <property type="entry name" value="FAD/NAD-bd_sf"/>
</dbReference>
<evidence type="ECO:0008006" key="4">
    <source>
        <dbReference type="Google" id="ProtNLM"/>
    </source>
</evidence>
<proteinExistence type="predicted"/>
<feature type="compositionally biased region" description="Low complexity" evidence="1">
    <location>
        <begin position="211"/>
        <end position="220"/>
    </location>
</feature>
<dbReference type="Proteomes" id="UP001596417">
    <property type="component" value="Unassembled WGS sequence"/>
</dbReference>
<protein>
    <recommendedName>
        <fullName evidence="4">Glucose-methanol-choline oxidoreductase N-terminal domain-containing protein</fullName>
    </recommendedName>
</protein>
<reference evidence="2 3" key="1">
    <citation type="journal article" date="2019" name="Int. J. Syst. Evol. Microbiol.">
        <title>The Global Catalogue of Microorganisms (GCM) 10K type strain sequencing project: providing services to taxonomists for standard genome sequencing and annotation.</title>
        <authorList>
            <consortium name="The Broad Institute Genomics Platform"/>
            <consortium name="The Broad Institute Genome Sequencing Center for Infectious Disease"/>
            <person name="Wu L."/>
            <person name="Ma J."/>
        </authorList>
    </citation>
    <scope>NUCLEOTIDE SEQUENCE [LARGE SCALE GENOMIC DNA]</scope>
    <source>
        <strain evidence="2 3">RDMS1</strain>
    </source>
</reference>
<organism evidence="2 3">
    <name type="scientific">Halocatena marina</name>
    <dbReference type="NCBI Taxonomy" id="2934937"/>
    <lineage>
        <taxon>Archaea</taxon>
        <taxon>Methanobacteriati</taxon>
        <taxon>Methanobacteriota</taxon>
        <taxon>Stenosarchaea group</taxon>
        <taxon>Halobacteria</taxon>
        <taxon>Halobacteriales</taxon>
        <taxon>Natronomonadaceae</taxon>
        <taxon>Halocatena</taxon>
    </lineage>
</organism>
<feature type="region of interest" description="Disordered" evidence="1">
    <location>
        <begin position="43"/>
        <end position="65"/>
    </location>
</feature>
<name>A0ABD5YU25_9EURY</name>
<comment type="caution">
    <text evidence="2">The sequence shown here is derived from an EMBL/GenBank/DDBJ whole genome shotgun (WGS) entry which is preliminary data.</text>
</comment>
<dbReference type="RefSeq" id="WP_390205373.1">
    <property type="nucleotide sequence ID" value="NZ_JBHSZC010000001.1"/>
</dbReference>
<gene>
    <name evidence="2" type="ORF">ACFQL7_09155</name>
</gene>